<reference evidence="1 2" key="1">
    <citation type="submission" date="2018-07" db="EMBL/GenBank/DDBJ databases">
        <title>Genome sequence of Rhodococcus rhodnii ATCC 35071 from Rhodnius prolixus.</title>
        <authorList>
            <person name="Patel V."/>
            <person name="Vogel K.J."/>
        </authorList>
    </citation>
    <scope>NUCLEOTIDE SEQUENCE [LARGE SCALE GENOMIC DNA]</scope>
    <source>
        <strain evidence="1 2">ATCC 35071</strain>
    </source>
</reference>
<dbReference type="EMBL" id="QRCM01000001">
    <property type="protein sequence ID" value="TXG90155.1"/>
    <property type="molecule type" value="Genomic_DNA"/>
</dbReference>
<evidence type="ECO:0000313" key="2">
    <source>
        <dbReference type="Proteomes" id="UP000471120"/>
    </source>
</evidence>
<proteinExistence type="predicted"/>
<name>A0A6P2CC92_9NOCA</name>
<sequence>MNAEEFHELVVDEIGLDIAVADLTVPLDDVPDWDSVYLLKLVTAIEERTGASVVVSALLDARTLDDIRQAVAA</sequence>
<dbReference type="InterPro" id="IPR036736">
    <property type="entry name" value="ACP-like_sf"/>
</dbReference>
<evidence type="ECO:0000313" key="1">
    <source>
        <dbReference type="EMBL" id="TXG90155.1"/>
    </source>
</evidence>
<comment type="caution">
    <text evidence="1">The sequence shown here is derived from an EMBL/GenBank/DDBJ whole genome shotgun (WGS) entry which is preliminary data.</text>
</comment>
<gene>
    <name evidence="1" type="ORF">DW322_07900</name>
</gene>
<organism evidence="1 2">
    <name type="scientific">Rhodococcus rhodnii</name>
    <dbReference type="NCBI Taxonomy" id="38312"/>
    <lineage>
        <taxon>Bacteria</taxon>
        <taxon>Bacillati</taxon>
        <taxon>Actinomycetota</taxon>
        <taxon>Actinomycetes</taxon>
        <taxon>Mycobacteriales</taxon>
        <taxon>Nocardiaceae</taxon>
        <taxon>Rhodococcus</taxon>
    </lineage>
</organism>
<dbReference type="Gene3D" id="1.10.1200.10">
    <property type="entry name" value="ACP-like"/>
    <property type="match status" value="1"/>
</dbReference>
<accession>A0A6P2CC92</accession>
<dbReference type="SUPFAM" id="SSF47336">
    <property type="entry name" value="ACP-like"/>
    <property type="match status" value="1"/>
</dbReference>
<dbReference type="RefSeq" id="WP_010837460.1">
    <property type="nucleotide sequence ID" value="NZ_QRCM01000001.1"/>
</dbReference>
<dbReference type="Proteomes" id="UP000471120">
    <property type="component" value="Unassembled WGS sequence"/>
</dbReference>
<protein>
    <submittedName>
        <fullName evidence="1">Acyl carrier protein</fullName>
    </submittedName>
</protein>
<dbReference type="AlphaFoldDB" id="A0A6P2CC92"/>